<name>A0ABV6L8J1_9SPHI</name>
<dbReference type="EMBL" id="JBHLTS010000022">
    <property type="protein sequence ID" value="MFC0515782.1"/>
    <property type="molecule type" value="Genomic_DNA"/>
</dbReference>
<comment type="caution">
    <text evidence="3">The sequence shown here is derived from an EMBL/GenBank/DDBJ whole genome shotgun (WGS) entry which is preliminary data.</text>
</comment>
<evidence type="ECO:0000313" key="3">
    <source>
        <dbReference type="EMBL" id="MFC0515782.1"/>
    </source>
</evidence>
<dbReference type="RefSeq" id="WP_377023583.1">
    <property type="nucleotide sequence ID" value="NZ_JBHLTS010000022.1"/>
</dbReference>
<evidence type="ECO:0000259" key="2">
    <source>
        <dbReference type="Pfam" id="PF20239"/>
    </source>
</evidence>
<dbReference type="PANTHER" id="PTHR47756">
    <property type="entry name" value="BLL6612 PROTEIN-RELATED"/>
    <property type="match status" value="1"/>
</dbReference>
<dbReference type="InterPro" id="IPR046531">
    <property type="entry name" value="DUF6596"/>
</dbReference>
<reference evidence="3 4" key="1">
    <citation type="submission" date="2024-09" db="EMBL/GenBank/DDBJ databases">
        <authorList>
            <person name="Sun Q."/>
            <person name="Mori K."/>
        </authorList>
    </citation>
    <scope>NUCLEOTIDE SEQUENCE [LARGE SCALE GENOMIC DNA]</scope>
    <source>
        <strain evidence="3 4">NCAIM B.02415</strain>
    </source>
</reference>
<dbReference type="SUPFAM" id="SSF88946">
    <property type="entry name" value="Sigma2 domain of RNA polymerase sigma factors"/>
    <property type="match status" value="1"/>
</dbReference>
<dbReference type="InterPro" id="IPR007627">
    <property type="entry name" value="RNA_pol_sigma70_r2"/>
</dbReference>
<sequence length="416" mass="47387">MQSPEIIPHLFRTEYRKIVSVLCRRFGFDEMETAEDIASDTFLTAAQAWSYKGIPPNPTAWLYNVAKNKAKNHLQRNTIFESKVSPEIQTSEVYEHDIDLSPQNISDSQLQMMFAICHPAIPPEAQIGLSLRILCGFGIDEIAEAFLTGKETINKRLFRAKEKIRNEKIKIEMPSQAEIDNRLENVLTTIYLLFSEGYYSVSQNQVLRKELCFEAMRLCHMLIENEGTNKPPVSALLSLMYFHASRFEARTDQNGGLILYDDQDTNLWNQDLIAKGAWHLNLATTGTQLSKYHLEASIAYWHTQKTDSKEKWENILQLYNRLLQIAYSPVAALNRTFALAKANSPEEAIIEAEKLNLTGNQFYYTLLGELYTSIDNGQAKLNFEKALTLIKTPADTAIIQSKIDKLQLTPPPDITI</sequence>
<dbReference type="InterPro" id="IPR014284">
    <property type="entry name" value="RNA_pol_sigma-70_dom"/>
</dbReference>
<protein>
    <submittedName>
        <fullName evidence="3">RNA polymerase sigma factor</fullName>
    </submittedName>
</protein>
<dbReference type="Pfam" id="PF04542">
    <property type="entry name" value="Sigma70_r2"/>
    <property type="match status" value="1"/>
</dbReference>
<dbReference type="InterPro" id="IPR013324">
    <property type="entry name" value="RNA_pol_sigma_r3/r4-like"/>
</dbReference>
<evidence type="ECO:0000259" key="1">
    <source>
        <dbReference type="Pfam" id="PF04542"/>
    </source>
</evidence>
<proteinExistence type="predicted"/>
<dbReference type="PANTHER" id="PTHR47756:SF2">
    <property type="entry name" value="BLL6612 PROTEIN"/>
    <property type="match status" value="1"/>
</dbReference>
<dbReference type="Gene3D" id="1.10.1740.10">
    <property type="match status" value="1"/>
</dbReference>
<dbReference type="Proteomes" id="UP001589828">
    <property type="component" value="Unassembled WGS sequence"/>
</dbReference>
<keyword evidence="4" id="KW-1185">Reference proteome</keyword>
<dbReference type="Pfam" id="PF20239">
    <property type="entry name" value="DUF6596"/>
    <property type="match status" value="1"/>
</dbReference>
<dbReference type="InterPro" id="IPR013325">
    <property type="entry name" value="RNA_pol_sigma_r2"/>
</dbReference>
<organism evidence="3 4">
    <name type="scientific">Mucilaginibacter angelicae</name>
    <dbReference type="NCBI Taxonomy" id="869718"/>
    <lineage>
        <taxon>Bacteria</taxon>
        <taxon>Pseudomonadati</taxon>
        <taxon>Bacteroidota</taxon>
        <taxon>Sphingobacteriia</taxon>
        <taxon>Sphingobacteriales</taxon>
        <taxon>Sphingobacteriaceae</taxon>
        <taxon>Mucilaginibacter</taxon>
    </lineage>
</organism>
<feature type="domain" description="DUF6596" evidence="2">
    <location>
        <begin position="182"/>
        <end position="283"/>
    </location>
</feature>
<dbReference type="SUPFAM" id="SSF88659">
    <property type="entry name" value="Sigma3 and sigma4 domains of RNA polymerase sigma factors"/>
    <property type="match status" value="1"/>
</dbReference>
<dbReference type="NCBIfam" id="TIGR02937">
    <property type="entry name" value="sigma70-ECF"/>
    <property type="match status" value="1"/>
</dbReference>
<accession>A0ABV6L8J1</accession>
<gene>
    <name evidence="3" type="ORF">ACFFGT_16290</name>
</gene>
<feature type="domain" description="RNA polymerase sigma-70 region 2" evidence="1">
    <location>
        <begin position="11"/>
        <end position="77"/>
    </location>
</feature>
<evidence type="ECO:0000313" key="4">
    <source>
        <dbReference type="Proteomes" id="UP001589828"/>
    </source>
</evidence>